<sequence>MKKIISTFLLLFSLNAIADFTTLSTQQVQAKIAEGVAIIDIRRVDEYERYGVIKGAHKLTFFDDKGNYNVQKWLKDLSVIVKTKDTPFILVCAHANRSKTIGKFLNKKKSYNNIFELKGGINYGWIDKGLPTTKTLANNGKPWYQFW</sequence>
<dbReference type="CDD" id="cd00158">
    <property type="entry name" value="RHOD"/>
    <property type="match status" value="1"/>
</dbReference>
<dbReference type="SUPFAM" id="SSF52821">
    <property type="entry name" value="Rhodanese/Cell cycle control phosphatase"/>
    <property type="match status" value="1"/>
</dbReference>
<dbReference type="Gene3D" id="3.40.250.10">
    <property type="entry name" value="Rhodanese-like domain"/>
    <property type="match status" value="1"/>
</dbReference>
<evidence type="ECO:0000259" key="1">
    <source>
        <dbReference type="PROSITE" id="PS50206"/>
    </source>
</evidence>
<accession>A0A1W1DZ56</accession>
<reference evidence="2" key="1">
    <citation type="submission" date="2016-10" db="EMBL/GenBank/DDBJ databases">
        <authorList>
            <person name="de Groot N.N."/>
        </authorList>
    </citation>
    <scope>NUCLEOTIDE SEQUENCE</scope>
</reference>
<evidence type="ECO:0000313" key="2">
    <source>
        <dbReference type="EMBL" id="SFV86861.1"/>
    </source>
</evidence>
<organism evidence="2">
    <name type="scientific">hydrothermal vent metagenome</name>
    <dbReference type="NCBI Taxonomy" id="652676"/>
    <lineage>
        <taxon>unclassified sequences</taxon>
        <taxon>metagenomes</taxon>
        <taxon>ecological metagenomes</taxon>
    </lineage>
</organism>
<dbReference type="InterPro" id="IPR001763">
    <property type="entry name" value="Rhodanese-like_dom"/>
</dbReference>
<dbReference type="AlphaFoldDB" id="A0A1W1DZ56"/>
<name>A0A1W1DZ56_9ZZZZ</name>
<gene>
    <name evidence="2" type="ORF">MNB_SUP05-SYMBIONT-4-9</name>
</gene>
<dbReference type="PROSITE" id="PS50206">
    <property type="entry name" value="RHODANESE_3"/>
    <property type="match status" value="1"/>
</dbReference>
<dbReference type="Pfam" id="PF00581">
    <property type="entry name" value="Rhodanese"/>
    <property type="match status" value="1"/>
</dbReference>
<dbReference type="InterPro" id="IPR036873">
    <property type="entry name" value="Rhodanese-like_dom_sf"/>
</dbReference>
<dbReference type="EMBL" id="FPHY01000116">
    <property type="protein sequence ID" value="SFV86861.1"/>
    <property type="molecule type" value="Genomic_DNA"/>
</dbReference>
<proteinExistence type="predicted"/>
<protein>
    <recommendedName>
        <fullName evidence="1">Rhodanese domain-containing protein</fullName>
    </recommendedName>
</protein>
<feature type="domain" description="Rhodanese" evidence="1">
    <location>
        <begin position="32"/>
        <end position="134"/>
    </location>
</feature>